<sequence>MYDVLSPPYDIHSLLPHYSLSPTPLSSPGRSVKEVTLAAVYLRTGAWPVTLQSPHWGRKAQQAVHSPWSSHKVCSEWLHSERTLWANAYLVLPTTGCGKCHGVCMVVHVL</sequence>
<dbReference type="AlphaFoldDB" id="A0A5B7IQ99"/>
<reference evidence="1 2" key="1">
    <citation type="submission" date="2019-05" db="EMBL/GenBank/DDBJ databases">
        <title>Another draft genome of Portunus trituberculatus and its Hox gene families provides insights of decapod evolution.</title>
        <authorList>
            <person name="Jeong J.-H."/>
            <person name="Song I."/>
            <person name="Kim S."/>
            <person name="Choi T."/>
            <person name="Kim D."/>
            <person name="Ryu S."/>
            <person name="Kim W."/>
        </authorList>
    </citation>
    <scope>NUCLEOTIDE SEQUENCE [LARGE SCALE GENOMIC DNA]</scope>
    <source>
        <tissue evidence="1">Muscle</tissue>
    </source>
</reference>
<evidence type="ECO:0000313" key="1">
    <source>
        <dbReference type="EMBL" id="MPC84675.1"/>
    </source>
</evidence>
<proteinExistence type="predicted"/>
<organism evidence="1 2">
    <name type="scientific">Portunus trituberculatus</name>
    <name type="common">Swimming crab</name>
    <name type="synonym">Neptunus trituberculatus</name>
    <dbReference type="NCBI Taxonomy" id="210409"/>
    <lineage>
        <taxon>Eukaryota</taxon>
        <taxon>Metazoa</taxon>
        <taxon>Ecdysozoa</taxon>
        <taxon>Arthropoda</taxon>
        <taxon>Crustacea</taxon>
        <taxon>Multicrustacea</taxon>
        <taxon>Malacostraca</taxon>
        <taxon>Eumalacostraca</taxon>
        <taxon>Eucarida</taxon>
        <taxon>Decapoda</taxon>
        <taxon>Pleocyemata</taxon>
        <taxon>Brachyura</taxon>
        <taxon>Eubrachyura</taxon>
        <taxon>Portunoidea</taxon>
        <taxon>Portunidae</taxon>
        <taxon>Portuninae</taxon>
        <taxon>Portunus</taxon>
    </lineage>
</organism>
<comment type="caution">
    <text evidence="1">The sequence shown here is derived from an EMBL/GenBank/DDBJ whole genome shotgun (WGS) entry which is preliminary data.</text>
</comment>
<dbReference type="EMBL" id="VSRR010066091">
    <property type="protein sequence ID" value="MPC84675.1"/>
    <property type="molecule type" value="Genomic_DNA"/>
</dbReference>
<gene>
    <name evidence="1" type="ORF">E2C01_079420</name>
</gene>
<protein>
    <submittedName>
        <fullName evidence="1">Uncharacterized protein</fullName>
    </submittedName>
</protein>
<evidence type="ECO:0000313" key="2">
    <source>
        <dbReference type="Proteomes" id="UP000324222"/>
    </source>
</evidence>
<dbReference type="Proteomes" id="UP000324222">
    <property type="component" value="Unassembled WGS sequence"/>
</dbReference>
<name>A0A5B7IQ99_PORTR</name>
<keyword evidence="2" id="KW-1185">Reference proteome</keyword>
<accession>A0A5B7IQ99</accession>